<dbReference type="Proteomes" id="UP000292082">
    <property type="component" value="Unassembled WGS sequence"/>
</dbReference>
<keyword evidence="1" id="KW-1133">Transmembrane helix</keyword>
<reference evidence="2 3" key="1">
    <citation type="submission" date="2019-01" db="EMBL/GenBank/DDBJ databases">
        <title>Draft genome sequences of three monokaryotic isolates of the white-rot basidiomycete fungus Dichomitus squalens.</title>
        <authorList>
            <consortium name="DOE Joint Genome Institute"/>
            <person name="Lopez S.C."/>
            <person name="Andreopoulos B."/>
            <person name="Pangilinan J."/>
            <person name="Lipzen A."/>
            <person name="Riley R."/>
            <person name="Ahrendt S."/>
            <person name="Ng V."/>
            <person name="Barry K."/>
            <person name="Daum C."/>
            <person name="Grigoriev I.V."/>
            <person name="Hilden K.S."/>
            <person name="Makela M.R."/>
            <person name="de Vries R.P."/>
        </authorList>
    </citation>
    <scope>NUCLEOTIDE SEQUENCE [LARGE SCALE GENOMIC DNA]</scope>
    <source>
        <strain evidence="2 3">CBS 464.89</strain>
    </source>
</reference>
<dbReference type="EMBL" id="ML145192">
    <property type="protein sequence ID" value="TBU54298.1"/>
    <property type="molecule type" value="Genomic_DNA"/>
</dbReference>
<evidence type="ECO:0000256" key="1">
    <source>
        <dbReference type="SAM" id="Phobius"/>
    </source>
</evidence>
<feature type="transmembrane region" description="Helical" evidence="1">
    <location>
        <begin position="7"/>
        <end position="27"/>
    </location>
</feature>
<evidence type="ECO:0000313" key="2">
    <source>
        <dbReference type="EMBL" id="TBU54298.1"/>
    </source>
</evidence>
<dbReference type="AlphaFoldDB" id="A0A4V6MWN8"/>
<evidence type="ECO:0000313" key="3">
    <source>
        <dbReference type="Proteomes" id="UP000292082"/>
    </source>
</evidence>
<keyword evidence="1" id="KW-0472">Membrane</keyword>
<protein>
    <submittedName>
        <fullName evidence="2">Uncharacterized protein</fullName>
    </submittedName>
</protein>
<feature type="transmembrane region" description="Helical" evidence="1">
    <location>
        <begin position="57"/>
        <end position="78"/>
    </location>
</feature>
<sequence>MTSRSCLIVADLIVADLIVVSVTWRAMYGQWKLLRQARQNASSSINSYSGVLLHDGMVYFLVLIPLGLMHMIFTLVSVSLQERRGKSPVCVLGLYMDSRYYPSVPRNLSAP</sequence>
<gene>
    <name evidence="2" type="ORF">BD310DRAFT_83279</name>
</gene>
<accession>A0A4V6MWN8</accession>
<proteinExistence type="predicted"/>
<organism evidence="2 3">
    <name type="scientific">Dichomitus squalens</name>
    <dbReference type="NCBI Taxonomy" id="114155"/>
    <lineage>
        <taxon>Eukaryota</taxon>
        <taxon>Fungi</taxon>
        <taxon>Dikarya</taxon>
        <taxon>Basidiomycota</taxon>
        <taxon>Agaricomycotina</taxon>
        <taxon>Agaricomycetes</taxon>
        <taxon>Polyporales</taxon>
        <taxon>Polyporaceae</taxon>
        <taxon>Dichomitus</taxon>
    </lineage>
</organism>
<name>A0A4V6MWN8_9APHY</name>
<keyword evidence="3" id="KW-1185">Reference proteome</keyword>
<keyword evidence="1" id="KW-0812">Transmembrane</keyword>